<keyword evidence="6 7" id="KW-0472">Membrane</keyword>
<dbReference type="SUPFAM" id="SSF103481">
    <property type="entry name" value="Multidrug resistance efflux transporter EmrE"/>
    <property type="match status" value="2"/>
</dbReference>
<feature type="transmembrane region" description="Helical" evidence="7">
    <location>
        <begin position="40"/>
        <end position="61"/>
    </location>
</feature>
<feature type="transmembrane region" description="Helical" evidence="7">
    <location>
        <begin position="213"/>
        <end position="231"/>
    </location>
</feature>
<reference evidence="9 10" key="1">
    <citation type="submission" date="2019-09" db="EMBL/GenBank/DDBJ databases">
        <title>Mumia zhuanghuii sp. nov. isolated from the intestinal contents of plateau pika (Ochotona curzoniae) in the Qinghai-Tibet plateau of China.</title>
        <authorList>
            <person name="Tian Z."/>
        </authorList>
    </citation>
    <scope>NUCLEOTIDE SEQUENCE [LARGE SCALE GENOMIC DNA]</scope>
    <source>
        <strain evidence="10">350</strain>
    </source>
</reference>
<evidence type="ECO:0000259" key="8">
    <source>
        <dbReference type="Pfam" id="PF00892"/>
    </source>
</evidence>
<dbReference type="RefSeq" id="WP_149769014.1">
    <property type="nucleotide sequence ID" value="NZ_VDFQ02000002.1"/>
</dbReference>
<evidence type="ECO:0000256" key="5">
    <source>
        <dbReference type="ARBA" id="ARBA00022989"/>
    </source>
</evidence>
<feature type="transmembrane region" description="Helical" evidence="7">
    <location>
        <begin position="243"/>
        <end position="261"/>
    </location>
</feature>
<evidence type="ECO:0000256" key="4">
    <source>
        <dbReference type="ARBA" id="ARBA00022692"/>
    </source>
</evidence>
<feature type="transmembrane region" description="Helical" evidence="7">
    <location>
        <begin position="12"/>
        <end position="34"/>
    </location>
</feature>
<dbReference type="Proteomes" id="UP000307768">
    <property type="component" value="Unassembled WGS sequence"/>
</dbReference>
<dbReference type="InterPro" id="IPR051258">
    <property type="entry name" value="Diverse_Substrate_Transporter"/>
</dbReference>
<evidence type="ECO:0000256" key="6">
    <source>
        <dbReference type="ARBA" id="ARBA00023136"/>
    </source>
</evidence>
<feature type="transmembrane region" description="Helical" evidence="7">
    <location>
        <begin position="182"/>
        <end position="201"/>
    </location>
</feature>
<feature type="transmembrane region" description="Helical" evidence="7">
    <location>
        <begin position="129"/>
        <end position="151"/>
    </location>
</feature>
<dbReference type="OrthoDB" id="3182968at2"/>
<comment type="similarity">
    <text evidence="2">Belongs to the EamA transporter family.</text>
</comment>
<keyword evidence="3" id="KW-1003">Cell membrane</keyword>
<proteinExistence type="inferred from homology"/>
<evidence type="ECO:0000256" key="2">
    <source>
        <dbReference type="ARBA" id="ARBA00007362"/>
    </source>
</evidence>
<evidence type="ECO:0000256" key="3">
    <source>
        <dbReference type="ARBA" id="ARBA00022475"/>
    </source>
</evidence>
<feature type="transmembrane region" description="Helical" evidence="7">
    <location>
        <begin position="157"/>
        <end position="175"/>
    </location>
</feature>
<evidence type="ECO:0000256" key="1">
    <source>
        <dbReference type="ARBA" id="ARBA00004651"/>
    </source>
</evidence>
<gene>
    <name evidence="9" type="ORF">FE697_007790</name>
</gene>
<keyword evidence="5 7" id="KW-1133">Transmembrane helix</keyword>
<evidence type="ECO:0000313" key="9">
    <source>
        <dbReference type="EMBL" id="KAA1423495.1"/>
    </source>
</evidence>
<feature type="domain" description="EamA" evidence="8">
    <location>
        <begin position="17"/>
        <end position="145"/>
    </location>
</feature>
<name>A0A5Q6RZF9_9ACTN</name>
<dbReference type="GO" id="GO:0005886">
    <property type="term" value="C:plasma membrane"/>
    <property type="evidence" value="ECO:0007669"/>
    <property type="project" value="UniProtKB-SubCell"/>
</dbReference>
<dbReference type="InterPro" id="IPR000620">
    <property type="entry name" value="EamA_dom"/>
</dbReference>
<accession>A0A5Q6RZF9</accession>
<comment type="caution">
    <text evidence="9">The sequence shown here is derived from an EMBL/GenBank/DDBJ whole genome shotgun (WGS) entry which is preliminary data.</text>
</comment>
<feature type="transmembrane region" description="Helical" evidence="7">
    <location>
        <begin position="102"/>
        <end position="122"/>
    </location>
</feature>
<evidence type="ECO:0000313" key="10">
    <source>
        <dbReference type="Proteomes" id="UP000307768"/>
    </source>
</evidence>
<evidence type="ECO:0000256" key="7">
    <source>
        <dbReference type="SAM" id="Phobius"/>
    </source>
</evidence>
<dbReference type="PANTHER" id="PTHR42920:SF5">
    <property type="entry name" value="EAMA DOMAIN-CONTAINING PROTEIN"/>
    <property type="match status" value="1"/>
</dbReference>
<dbReference type="AlphaFoldDB" id="A0A5Q6RZF9"/>
<dbReference type="InterPro" id="IPR037185">
    <property type="entry name" value="EmrE-like"/>
</dbReference>
<dbReference type="Pfam" id="PF00892">
    <property type="entry name" value="EamA"/>
    <property type="match status" value="2"/>
</dbReference>
<dbReference type="EMBL" id="VDFQ02000002">
    <property type="protein sequence ID" value="KAA1423495.1"/>
    <property type="molecule type" value="Genomic_DNA"/>
</dbReference>
<feature type="domain" description="EamA" evidence="8">
    <location>
        <begin position="154"/>
        <end position="284"/>
    </location>
</feature>
<dbReference type="PANTHER" id="PTHR42920">
    <property type="entry name" value="OS03G0707200 PROTEIN-RELATED"/>
    <property type="match status" value="1"/>
</dbReference>
<organism evidence="9 10">
    <name type="scientific">Mumia zhuanghuii</name>
    <dbReference type="NCBI Taxonomy" id="2585211"/>
    <lineage>
        <taxon>Bacteria</taxon>
        <taxon>Bacillati</taxon>
        <taxon>Actinomycetota</taxon>
        <taxon>Actinomycetes</taxon>
        <taxon>Propionibacteriales</taxon>
        <taxon>Nocardioidaceae</taxon>
        <taxon>Mumia</taxon>
    </lineage>
</organism>
<feature type="transmembrane region" description="Helical" evidence="7">
    <location>
        <begin position="73"/>
        <end position="90"/>
    </location>
</feature>
<sequence length="302" mass="31558">MSTETPAPTRRYGLLAAAALLSVTAAWGSTFFLIKDLVAVVPPLDFLAVRFAIAAAALFLIRPRAVLALPRASLVRGAVLGLVYGGAQILQTVGLAHTDASVSGFVTGMYVVFTPILAALVLRQRIGAPVWIAVAVATVGLAFLSLDGLAIGFGEGITLLSAVLYALHIVMLSAWTSAREAYALSVVQMAVISLMCLVLTAPNGLTLPQTGGQWTSMIYMALVAGAFAMLAQTWAQAHLPATRAAIIMSMEPVFAAAFAIGFTDETLTTRTLVGGTMVLAAMLLAEAAPRRHIEAEVPHLSQ</sequence>
<comment type="subcellular location">
    <subcellularLocation>
        <location evidence="1">Cell membrane</location>
        <topology evidence="1">Multi-pass membrane protein</topology>
    </subcellularLocation>
</comment>
<protein>
    <submittedName>
        <fullName evidence="9">DMT family transporter</fullName>
    </submittedName>
</protein>
<keyword evidence="4 7" id="KW-0812">Transmembrane</keyword>